<evidence type="ECO:0000313" key="3">
    <source>
        <dbReference type="Proteomes" id="UP001162483"/>
    </source>
</evidence>
<proteinExistence type="predicted"/>
<gene>
    <name evidence="2" type="ORF">SPARVUS_LOCUS7057718</name>
</gene>
<feature type="non-terminal residue" evidence="2">
    <location>
        <position position="1"/>
    </location>
</feature>
<evidence type="ECO:0000313" key="2">
    <source>
        <dbReference type="EMBL" id="CAI9570164.1"/>
    </source>
</evidence>
<evidence type="ECO:0000256" key="1">
    <source>
        <dbReference type="SAM" id="Phobius"/>
    </source>
</evidence>
<dbReference type="Proteomes" id="UP001162483">
    <property type="component" value="Unassembled WGS sequence"/>
</dbReference>
<reference evidence="2" key="1">
    <citation type="submission" date="2023-05" db="EMBL/GenBank/DDBJ databases">
        <authorList>
            <person name="Stuckert A."/>
        </authorList>
    </citation>
    <scope>NUCLEOTIDE SEQUENCE</scope>
</reference>
<organism evidence="2 3">
    <name type="scientific">Staurois parvus</name>
    <dbReference type="NCBI Taxonomy" id="386267"/>
    <lineage>
        <taxon>Eukaryota</taxon>
        <taxon>Metazoa</taxon>
        <taxon>Chordata</taxon>
        <taxon>Craniata</taxon>
        <taxon>Vertebrata</taxon>
        <taxon>Euteleostomi</taxon>
        <taxon>Amphibia</taxon>
        <taxon>Batrachia</taxon>
        <taxon>Anura</taxon>
        <taxon>Neobatrachia</taxon>
        <taxon>Ranoidea</taxon>
        <taxon>Ranidae</taxon>
        <taxon>Staurois</taxon>
    </lineage>
</organism>
<accession>A0ABN9DC62</accession>
<keyword evidence="1" id="KW-0812">Transmembrane</keyword>
<feature type="transmembrane region" description="Helical" evidence="1">
    <location>
        <begin position="67"/>
        <end position="88"/>
    </location>
</feature>
<keyword evidence="1" id="KW-1133">Transmembrane helix</keyword>
<keyword evidence="3" id="KW-1185">Reference proteome</keyword>
<name>A0ABN9DC62_9NEOB</name>
<dbReference type="EMBL" id="CATNWA010014297">
    <property type="protein sequence ID" value="CAI9570164.1"/>
    <property type="molecule type" value="Genomic_DNA"/>
</dbReference>
<keyword evidence="1" id="KW-0472">Membrane</keyword>
<comment type="caution">
    <text evidence="2">The sequence shown here is derived from an EMBL/GenBank/DDBJ whole genome shotgun (WGS) entry which is preliminary data.</text>
</comment>
<sequence length="110" mass="12146">DFAFLGRRAALFTNSPLCRLRHTALDGCAQHRHPEQCPYSEAPTYRPPVKHSQYTVNPFCALHVNPFLPSAISTMSVLFFLALITVLVSQGMSVTPSQFPPVSECPPQSC</sequence>
<protein>
    <submittedName>
        <fullName evidence="2">Uncharacterized protein</fullName>
    </submittedName>
</protein>
<feature type="non-terminal residue" evidence="2">
    <location>
        <position position="110"/>
    </location>
</feature>